<dbReference type="SUPFAM" id="SSF53448">
    <property type="entry name" value="Nucleotide-diphospho-sugar transferases"/>
    <property type="match status" value="1"/>
</dbReference>
<keyword evidence="3" id="KW-1185">Reference proteome</keyword>
<evidence type="ECO:0000313" key="3">
    <source>
        <dbReference type="Proteomes" id="UP000186351"/>
    </source>
</evidence>
<dbReference type="InterPro" id="IPR029044">
    <property type="entry name" value="Nucleotide-diphossugar_trans"/>
</dbReference>
<dbReference type="CDD" id="cd00761">
    <property type="entry name" value="Glyco_tranf_GTA_type"/>
    <property type="match status" value="1"/>
</dbReference>
<accession>A0A1V0QE26</accession>
<dbReference type="OrthoDB" id="9778406at2"/>
<reference evidence="3" key="1">
    <citation type="submission" date="2016-04" db="EMBL/GenBank/DDBJ databases">
        <title>Complete Genome Sequences of Twelve Strains of a Stable Defined Moderately Diverse Mouse Microbiota 2 (sDMDMm2).</title>
        <authorList>
            <person name="Uchimura Y."/>
            <person name="Wyss M."/>
            <person name="Brugiroux S."/>
            <person name="Limenitakis J.P."/>
            <person name="Stecher B."/>
            <person name="McCoy K.D."/>
            <person name="Macpherson A.J."/>
        </authorList>
    </citation>
    <scope>NUCLEOTIDE SEQUENCE [LARGE SCALE GENOMIC DNA]</scope>
    <source>
        <strain evidence="3">YL27</strain>
    </source>
</reference>
<name>A0A1V0QE26_9BACT</name>
<feature type="domain" description="Glycosyltransferase 2-like" evidence="1">
    <location>
        <begin position="60"/>
        <end position="135"/>
    </location>
</feature>
<accession>A0A1Z2XKG2</accession>
<sequence length="274" mass="31799">MTLDILIATYGNQGIIRVSQMTLPPIPGVRYIVSWQIPRGEVPGQIPDSLKRKDIDIYSHFSTGVSRNRNFALSKATADYCLISDDDLIYTEESIRHLFDIFKDNPSVDIFAFKAECQMERNMPSYSFDLRHPPRFYWPLEFEIAFNLESIRRHKVRFNELFGRNAPILQSGEIAVFLHQAFKRNMTGRYFPLSLCSHPNPTTMEHMALNEGVIMAHGASIALIHPVTWFPRIIVNAYRRSRHLDTSFPQMLKLMLKGCIYRYRHISSDGSERR</sequence>
<dbReference type="EMBL" id="CP015402">
    <property type="protein sequence ID" value="ARE60800.1"/>
    <property type="molecule type" value="Genomic_DNA"/>
</dbReference>
<dbReference type="Proteomes" id="UP000186351">
    <property type="component" value="Chromosome"/>
</dbReference>
<protein>
    <recommendedName>
        <fullName evidence="1">Glycosyltransferase 2-like domain-containing protein</fullName>
    </recommendedName>
</protein>
<dbReference type="RefSeq" id="WP_084273965.1">
    <property type="nucleotide sequence ID" value="NZ_CAJTJN010000015.1"/>
</dbReference>
<dbReference type="Pfam" id="PF00535">
    <property type="entry name" value="Glycos_transf_2"/>
    <property type="match status" value="1"/>
</dbReference>
<dbReference type="Gene3D" id="3.90.550.10">
    <property type="entry name" value="Spore Coat Polysaccharide Biosynthesis Protein SpsA, Chain A"/>
    <property type="match status" value="1"/>
</dbReference>
<gene>
    <name evidence="2" type="ORF">A4V02_13730</name>
</gene>
<dbReference type="STRING" id="1796646.A4V02_13730"/>
<proteinExistence type="predicted"/>
<evidence type="ECO:0000313" key="2">
    <source>
        <dbReference type="EMBL" id="ARE60800.1"/>
    </source>
</evidence>
<organism evidence="2 3">
    <name type="scientific">Muribaculum intestinale</name>
    <dbReference type="NCBI Taxonomy" id="1796646"/>
    <lineage>
        <taxon>Bacteria</taxon>
        <taxon>Pseudomonadati</taxon>
        <taxon>Bacteroidota</taxon>
        <taxon>Bacteroidia</taxon>
        <taxon>Bacteroidales</taxon>
        <taxon>Muribaculaceae</taxon>
        <taxon>Muribaculum</taxon>
    </lineage>
</organism>
<dbReference type="AlphaFoldDB" id="A0A1V0QE26"/>
<dbReference type="KEGG" id="pary:A4V02_13730"/>
<dbReference type="InterPro" id="IPR001173">
    <property type="entry name" value="Glyco_trans_2-like"/>
</dbReference>
<evidence type="ECO:0000259" key="1">
    <source>
        <dbReference type="Pfam" id="PF00535"/>
    </source>
</evidence>